<sequence>MIILRQAIVLHLLVLSIKYSAAQWCTKYQPVVKTRIHWYNGQRMITKKTIFGTKYSYEPYVYSSTDYYNDHERILVCCDGFAKKDNDVCEPICENPLCPANSQCIQPNVCKCLDGYMGLGRRPDCRPICFPKCPENSKCTAPGVCSCNDGYRKSTEDSCEPLCPADCPDNAECLKPNQCSCKKGYVTKGLLDGSPMQCEAECKPQCPLNGKCVEPNKCSCLEGYKMEDNQCKPACNTPCVDNAFCKAPNQCDCHEGYEWGKTAEDSWECLPKCEDECPENGFCSRPNNCECKEGYEMSSNHSCQPVCQSSCPENSLCGGPNKCLCLEGYQSTVEGGQCQPFCEHTCPQFSQCSKPNHCECLPGYHMKMSSNHSNFCEPQCQRNCSTFGKCVEPNKCECLPGYEMDEMETCIAICSHGCLNGLCYRPEVCICNTGFLMGPNNQCRPQCSQPCHNGLCVEPDICQCLEGYKFQEGSVHNCEPICEPPCVNGICMGPNICFCNDNYEPQWEKGELNHNHCQLSKITTAKEDYMQAEISPSTAIDNLSTAPPLQSCLDLCQCWEEYDEFGSLVSAQPQCVHPCADPYDKPCLNFSLCQCEASKPQLLCQPENDPEEEALIYTCKISRIMQASTTTKSPGTVEMKSTAIESNHSSHMWPIVAATIGTCSLLMIGFVIYRKFLNQCVMEKYLNYVMPHTFKVFKYSFLAVVLGFLLQQLSHAVSVVVEAKAYDQRQRSKFPMSQSTPQMYGAAARYSQIAINNECNSEVGNQTHIYTLNVPNDAVANYAVVKVLEKTQRYTRITVCCPGYVLERSLEGDVCSPVCDDCRNGHCVGPNECDCFDGFVRNDNGDCVFSCPLGCLNGRCYLDETCKCDPGYKLDETRRFCRPICSRGCGSNLLLNCTEPEVCSCINGYTLTESGCRATCSPDCGPGGECNVNGVCVCKHGFTLKEGVCHATCYQSCENGMCYSRHRCICNPGFIYMENTGNCVEKP</sequence>
<dbReference type="Proteomes" id="UP000095300">
    <property type="component" value="Unassembled WGS sequence"/>
</dbReference>
<evidence type="ECO:0000313" key="5">
    <source>
        <dbReference type="Proteomes" id="UP000095300"/>
    </source>
</evidence>
<dbReference type="STRING" id="35570.A0A1I8P002"/>
<feature type="chain" id="PRO_5009325778" description="EGF-like domain-containing protein" evidence="2">
    <location>
        <begin position="23"/>
        <end position="987"/>
    </location>
</feature>
<feature type="domain" description="EGF-like" evidence="3">
    <location>
        <begin position="413"/>
        <end position="444"/>
    </location>
</feature>
<feature type="domain" description="EGF-like" evidence="3">
    <location>
        <begin position="919"/>
        <end position="950"/>
    </location>
</feature>
<dbReference type="SUPFAM" id="SSF57184">
    <property type="entry name" value="Growth factor receptor domain"/>
    <property type="match status" value="1"/>
</dbReference>
<feature type="domain" description="EGF-like" evidence="3">
    <location>
        <begin position="92"/>
        <end position="126"/>
    </location>
</feature>
<feature type="domain" description="EGF-like" evidence="3">
    <location>
        <begin position="272"/>
        <end position="304"/>
    </location>
</feature>
<feature type="transmembrane region" description="Helical" evidence="1">
    <location>
        <begin position="652"/>
        <end position="673"/>
    </location>
</feature>
<dbReference type="AlphaFoldDB" id="A0A1I8P002"/>
<feature type="domain" description="EGF-like" evidence="3">
    <location>
        <begin position="379"/>
        <end position="411"/>
    </location>
</feature>
<keyword evidence="1" id="KW-0812">Transmembrane</keyword>
<feature type="domain" description="EGF-like" evidence="3">
    <location>
        <begin position="162"/>
        <end position="199"/>
    </location>
</feature>
<feature type="signal peptide" evidence="2">
    <location>
        <begin position="1"/>
        <end position="22"/>
    </location>
</feature>
<name>A0A1I8P002_STOCA</name>
<gene>
    <name evidence="4" type="primary">106085076</name>
</gene>
<keyword evidence="1" id="KW-1133">Transmembrane helix</keyword>
<feature type="domain" description="EGF-like" evidence="3">
    <location>
        <begin position="306"/>
        <end position="339"/>
    </location>
</feature>
<dbReference type="PANTHER" id="PTHR24047:SF32">
    <property type="entry name" value="FI01909P-RELATED"/>
    <property type="match status" value="1"/>
</dbReference>
<dbReference type="InterPro" id="IPR009030">
    <property type="entry name" value="Growth_fac_rcpt_cys_sf"/>
</dbReference>
<feature type="domain" description="EGF-like" evidence="3">
    <location>
        <begin position="814"/>
        <end position="848"/>
    </location>
</feature>
<dbReference type="SMART" id="SM00181">
    <property type="entry name" value="EGF"/>
    <property type="match status" value="16"/>
</dbReference>
<feature type="domain" description="EGF-like" evidence="3">
    <location>
        <begin position="201"/>
        <end position="232"/>
    </location>
</feature>
<evidence type="ECO:0000256" key="1">
    <source>
        <dbReference type="SAM" id="Phobius"/>
    </source>
</evidence>
<proteinExistence type="predicted"/>
<keyword evidence="5" id="KW-1185">Reference proteome</keyword>
<evidence type="ECO:0000259" key="3">
    <source>
        <dbReference type="SMART" id="SM00181"/>
    </source>
</evidence>
<dbReference type="KEGG" id="scac:106085076"/>
<keyword evidence="2" id="KW-0732">Signal</keyword>
<dbReference type="Gene3D" id="2.10.25.10">
    <property type="entry name" value="Laminin"/>
    <property type="match status" value="14"/>
</dbReference>
<reference evidence="4" key="1">
    <citation type="submission" date="2020-05" db="UniProtKB">
        <authorList>
            <consortium name="EnsemblMetazoa"/>
        </authorList>
    </citation>
    <scope>IDENTIFICATION</scope>
    <source>
        <strain evidence="4">USDA</strain>
    </source>
</reference>
<dbReference type="EnsemblMetazoa" id="SCAU003605-RA">
    <property type="protein sequence ID" value="SCAU003605-PA"/>
    <property type="gene ID" value="SCAU003605"/>
</dbReference>
<feature type="domain" description="EGF-like" evidence="3">
    <location>
        <begin position="952"/>
        <end position="984"/>
    </location>
</feature>
<evidence type="ECO:0000256" key="2">
    <source>
        <dbReference type="SAM" id="SignalP"/>
    </source>
</evidence>
<feature type="domain" description="EGF-like" evidence="3">
    <location>
        <begin position="128"/>
        <end position="160"/>
    </location>
</feature>
<dbReference type="VEuPathDB" id="VectorBase:SCAU003605"/>
<feature type="domain" description="EGF-like" evidence="3">
    <location>
        <begin position="234"/>
        <end position="270"/>
    </location>
</feature>
<feature type="domain" description="EGF-like" evidence="3">
    <location>
        <begin position="850"/>
        <end position="882"/>
    </location>
</feature>
<feature type="domain" description="EGF-like" evidence="3">
    <location>
        <begin position="446"/>
        <end position="479"/>
    </location>
</feature>
<dbReference type="InterPro" id="IPR000742">
    <property type="entry name" value="EGF"/>
</dbReference>
<accession>A0A1I8P002</accession>
<evidence type="ECO:0000313" key="4">
    <source>
        <dbReference type="EnsemblMetazoa" id="SCAU003605-PA"/>
    </source>
</evidence>
<feature type="transmembrane region" description="Helical" evidence="1">
    <location>
        <begin position="685"/>
        <end position="710"/>
    </location>
</feature>
<organism evidence="4 5">
    <name type="scientific">Stomoxys calcitrans</name>
    <name type="common">Stable fly</name>
    <name type="synonym">Conops calcitrans</name>
    <dbReference type="NCBI Taxonomy" id="35570"/>
    <lineage>
        <taxon>Eukaryota</taxon>
        <taxon>Metazoa</taxon>
        <taxon>Ecdysozoa</taxon>
        <taxon>Arthropoda</taxon>
        <taxon>Hexapoda</taxon>
        <taxon>Insecta</taxon>
        <taxon>Pterygota</taxon>
        <taxon>Neoptera</taxon>
        <taxon>Endopterygota</taxon>
        <taxon>Diptera</taxon>
        <taxon>Brachycera</taxon>
        <taxon>Muscomorpha</taxon>
        <taxon>Muscoidea</taxon>
        <taxon>Muscidae</taxon>
        <taxon>Stomoxys</taxon>
    </lineage>
</organism>
<keyword evidence="1" id="KW-0472">Membrane</keyword>
<dbReference type="InterPro" id="IPR053255">
    <property type="entry name" value="EGF-like_domain"/>
</dbReference>
<dbReference type="PANTHER" id="PTHR24047">
    <property type="entry name" value="FI01909P-RELATED"/>
    <property type="match status" value="1"/>
</dbReference>
<protein>
    <recommendedName>
        <fullName evidence="3">EGF-like domain-containing protein</fullName>
    </recommendedName>
</protein>
<feature type="domain" description="EGF-like" evidence="3">
    <location>
        <begin position="341"/>
        <end position="377"/>
    </location>
</feature>
<dbReference type="OrthoDB" id="10268124at2759"/>
<feature type="domain" description="EGF-like" evidence="3">
    <location>
        <begin position="481"/>
        <end position="518"/>
    </location>
</feature>